<dbReference type="Gene3D" id="3.20.20.10">
    <property type="entry name" value="Alanine racemase"/>
    <property type="match status" value="1"/>
</dbReference>
<dbReference type="SUPFAM" id="SSF50621">
    <property type="entry name" value="Alanine racemase C-terminal domain-like"/>
    <property type="match status" value="1"/>
</dbReference>
<dbReference type="InterPro" id="IPR000183">
    <property type="entry name" value="Orn/DAP/Arg_de-COase"/>
</dbReference>
<evidence type="ECO:0000256" key="3">
    <source>
        <dbReference type="ARBA" id="ARBA00022898"/>
    </source>
</evidence>
<protein>
    <recommendedName>
        <fullName evidence="5 6">Diaminopimelate decarboxylase</fullName>
        <shortName evidence="5">DAP decarboxylase</shortName>
        <shortName evidence="5">DAPDC</shortName>
        <ecNumber evidence="5 6">4.1.1.20</ecNumber>
    </recommendedName>
</protein>
<feature type="domain" description="Orn/DAP/Arg decarboxylase 2 N-terminal" evidence="8">
    <location>
        <begin position="33"/>
        <end position="270"/>
    </location>
</feature>
<dbReference type="NCBIfam" id="TIGR01048">
    <property type="entry name" value="lysA"/>
    <property type="match status" value="1"/>
</dbReference>
<dbReference type="PANTHER" id="PTHR43727">
    <property type="entry name" value="DIAMINOPIMELATE DECARBOXYLASE"/>
    <property type="match status" value="1"/>
</dbReference>
<feature type="binding site" evidence="5">
    <location>
        <position position="361"/>
    </location>
    <ligand>
        <name>substrate</name>
    </ligand>
</feature>
<feature type="binding site" evidence="5">
    <location>
        <position position="226"/>
    </location>
    <ligand>
        <name>pyridoxal 5'-phosphate</name>
        <dbReference type="ChEBI" id="CHEBI:597326"/>
    </ligand>
</feature>
<comment type="function">
    <text evidence="5">Specifically catalyzes the decarboxylation of meso-diaminopimelate (meso-DAP) to L-lysine.</text>
</comment>
<comment type="catalytic activity">
    <reaction evidence="5 7">
        <text>meso-2,6-diaminopimelate + H(+) = L-lysine + CO2</text>
        <dbReference type="Rhea" id="RHEA:15101"/>
        <dbReference type="ChEBI" id="CHEBI:15378"/>
        <dbReference type="ChEBI" id="CHEBI:16526"/>
        <dbReference type="ChEBI" id="CHEBI:32551"/>
        <dbReference type="ChEBI" id="CHEBI:57791"/>
        <dbReference type="EC" id="4.1.1.20"/>
    </reaction>
</comment>
<evidence type="ECO:0000313" key="10">
    <source>
        <dbReference type="Proteomes" id="UP000646484"/>
    </source>
</evidence>
<evidence type="ECO:0000256" key="5">
    <source>
        <dbReference type="HAMAP-Rule" id="MF_02120"/>
    </source>
</evidence>
<dbReference type="InterPro" id="IPR002986">
    <property type="entry name" value="DAP_deCOOHase_LysA"/>
</dbReference>
<dbReference type="PROSITE" id="PS00878">
    <property type="entry name" value="ODR_DC_2_1"/>
    <property type="match status" value="1"/>
</dbReference>
<dbReference type="PRINTS" id="PR01179">
    <property type="entry name" value="ODADCRBXLASE"/>
</dbReference>
<gene>
    <name evidence="5 9" type="primary">lysA</name>
    <name evidence="9" type="ORF">H8S64_21365</name>
</gene>
<dbReference type="InterPro" id="IPR022653">
    <property type="entry name" value="De-COase2_pyr-phos_BS"/>
</dbReference>
<keyword evidence="3 5" id="KW-0663">Pyridoxal phosphate</keyword>
<evidence type="ECO:0000259" key="8">
    <source>
        <dbReference type="Pfam" id="PF02784"/>
    </source>
</evidence>
<dbReference type="EC" id="4.1.1.20" evidence="5 6"/>
<dbReference type="PRINTS" id="PR01181">
    <property type="entry name" value="DAPDCRBXLASE"/>
</dbReference>
<comment type="similarity">
    <text evidence="5">Belongs to the Orn/Lys/Arg decarboxylase class-II family. LysA subfamily.</text>
</comment>
<keyword evidence="10" id="KW-1185">Reference proteome</keyword>
<reference evidence="9 10" key="1">
    <citation type="submission" date="2020-08" db="EMBL/GenBank/DDBJ databases">
        <title>Genome public.</title>
        <authorList>
            <person name="Liu C."/>
            <person name="Sun Q."/>
        </authorList>
    </citation>
    <scope>NUCLEOTIDE SEQUENCE [LARGE SCALE GENOMIC DNA]</scope>
    <source>
        <strain evidence="9 10">NSJ-56</strain>
    </source>
</reference>
<dbReference type="EMBL" id="JACOOH010000013">
    <property type="protein sequence ID" value="MBC5623645.1"/>
    <property type="molecule type" value="Genomic_DNA"/>
</dbReference>
<dbReference type="InterPro" id="IPR022644">
    <property type="entry name" value="De-COase2_N"/>
</dbReference>
<dbReference type="HAMAP" id="MF_02120">
    <property type="entry name" value="LysA"/>
    <property type="match status" value="1"/>
</dbReference>
<proteinExistence type="inferred from homology"/>
<dbReference type="SUPFAM" id="SSF51419">
    <property type="entry name" value="PLP-binding barrel"/>
    <property type="match status" value="1"/>
</dbReference>
<evidence type="ECO:0000256" key="2">
    <source>
        <dbReference type="ARBA" id="ARBA00022793"/>
    </source>
</evidence>
<feature type="binding site" evidence="5">
    <location>
        <position position="303"/>
    </location>
    <ligand>
        <name>substrate</name>
    </ligand>
</feature>
<feature type="binding site" evidence="5">
    <location>
        <position position="307"/>
    </location>
    <ligand>
        <name>substrate</name>
    </ligand>
</feature>
<evidence type="ECO:0000313" key="9">
    <source>
        <dbReference type="EMBL" id="MBC5623645.1"/>
    </source>
</evidence>
<dbReference type="InterPro" id="IPR029066">
    <property type="entry name" value="PLP-binding_barrel"/>
</dbReference>
<accession>A0ABR7D6V5</accession>
<dbReference type="InterPro" id="IPR009006">
    <property type="entry name" value="Ala_racemase/Decarboxylase_C"/>
</dbReference>
<feature type="binding site" evidence="5">
    <location>
        <position position="267"/>
    </location>
    <ligand>
        <name>substrate</name>
    </ligand>
</feature>
<keyword evidence="5 7" id="KW-0457">Lysine biosynthesis</keyword>
<dbReference type="GO" id="GO:0008836">
    <property type="term" value="F:diaminopimelate decarboxylase activity"/>
    <property type="evidence" value="ECO:0007669"/>
    <property type="project" value="UniProtKB-EC"/>
</dbReference>
<keyword evidence="2 5" id="KW-0210">Decarboxylase</keyword>
<dbReference type="Pfam" id="PF02784">
    <property type="entry name" value="Orn_Arg_deC_N"/>
    <property type="match status" value="1"/>
</dbReference>
<dbReference type="CDD" id="cd06828">
    <property type="entry name" value="PLPDE_III_DapDC"/>
    <property type="match status" value="1"/>
</dbReference>
<evidence type="ECO:0000256" key="6">
    <source>
        <dbReference type="NCBIfam" id="TIGR01048"/>
    </source>
</evidence>
<comment type="pathway">
    <text evidence="5 7">Amino-acid biosynthesis; L-lysine biosynthesis via DAP pathway; L-lysine from DL-2,6-diaminopimelate: step 1/1.</text>
</comment>
<sequence>MNIETVKTFQSLKTPFYYYDTALLRATLQSATQEANRHGFHLHYAVKANANPRILEIIQDYGIGADCVSGNEVARAVEYGFHPDRIVYAGVGKSDDEIRLALGKDIFCFNCESLPEIEVINTLAGELGKKASIALRVNPNVDAHTHHYITTGIEENKFGFYLYDLEHAIAVCRELENIRLIGLHFHIGSQITDLTVFRGLCLRVNEIQARLKEQGIILPHVNFGGGLGINYDCPSCGLIPDFASYFQTFADFFEAQPGQQLHFELGRSLVGQCGSLVSRVLYVKEGKHKKFVILDAGMNDLLRPALYQAFHRIENLTSIQPYEKYDIVGPICESSDCFGKDRELPATRRGDLIAIRSCGAYGEVMASRYNLRDLPGSFFPE</sequence>
<feature type="modified residue" description="N6-(pyridoxal phosphate)lysine" evidence="5">
    <location>
        <position position="47"/>
    </location>
</feature>
<keyword evidence="5" id="KW-0028">Amino-acid biosynthesis</keyword>
<evidence type="ECO:0000256" key="1">
    <source>
        <dbReference type="ARBA" id="ARBA00001933"/>
    </source>
</evidence>
<dbReference type="RefSeq" id="WP_186978661.1">
    <property type="nucleotide sequence ID" value="NZ_JACOOH010000013.1"/>
</dbReference>
<comment type="subunit">
    <text evidence="5">Homodimer.</text>
</comment>
<dbReference type="PANTHER" id="PTHR43727:SF2">
    <property type="entry name" value="GROUP IV DECARBOXYLASE"/>
    <property type="match status" value="1"/>
</dbReference>
<feature type="binding site" evidence="5">
    <location>
        <position position="361"/>
    </location>
    <ligand>
        <name>pyridoxal 5'-phosphate</name>
        <dbReference type="ChEBI" id="CHEBI:597326"/>
    </ligand>
</feature>
<evidence type="ECO:0000256" key="7">
    <source>
        <dbReference type="RuleBase" id="RU003738"/>
    </source>
</evidence>
<feature type="binding site" evidence="5">
    <location>
        <begin position="264"/>
        <end position="267"/>
    </location>
    <ligand>
        <name>pyridoxal 5'-phosphate</name>
        <dbReference type="ChEBI" id="CHEBI:597326"/>
    </ligand>
</feature>
<evidence type="ECO:0000256" key="4">
    <source>
        <dbReference type="ARBA" id="ARBA00023239"/>
    </source>
</evidence>
<organism evidence="9 10">
    <name type="scientific">Butyricimonas hominis</name>
    <dbReference type="NCBI Taxonomy" id="2763032"/>
    <lineage>
        <taxon>Bacteria</taxon>
        <taxon>Pseudomonadati</taxon>
        <taxon>Bacteroidota</taxon>
        <taxon>Bacteroidia</taxon>
        <taxon>Bacteroidales</taxon>
        <taxon>Odoribacteraceae</taxon>
        <taxon>Butyricimonas</taxon>
    </lineage>
</organism>
<comment type="caution">
    <text evidence="9">The sequence shown here is derived from an EMBL/GenBank/DDBJ whole genome shotgun (WGS) entry which is preliminary data.</text>
</comment>
<comment type="cofactor">
    <cofactor evidence="1 5 7">
        <name>pyridoxal 5'-phosphate</name>
        <dbReference type="ChEBI" id="CHEBI:597326"/>
    </cofactor>
</comment>
<keyword evidence="4 5" id="KW-0456">Lyase</keyword>
<feature type="binding site" evidence="5">
    <location>
        <position position="333"/>
    </location>
    <ligand>
        <name>substrate</name>
    </ligand>
</feature>
<name>A0ABR7D6V5_9BACT</name>
<dbReference type="Gene3D" id="2.40.37.10">
    <property type="entry name" value="Lyase, Ornithine Decarboxylase, Chain A, domain 1"/>
    <property type="match status" value="1"/>
</dbReference>
<dbReference type="Proteomes" id="UP000646484">
    <property type="component" value="Unassembled WGS sequence"/>
</dbReference>